<protein>
    <submittedName>
        <fullName evidence="2">Uncharacterized protein</fullName>
    </submittedName>
</protein>
<reference evidence="2 3" key="1">
    <citation type="submission" date="2019-07" db="EMBL/GenBank/DDBJ databases">
        <title>De Novo Assembly of kiwifruit Actinidia rufa.</title>
        <authorList>
            <person name="Sugita-Konishi S."/>
            <person name="Sato K."/>
            <person name="Mori E."/>
            <person name="Abe Y."/>
            <person name="Kisaki G."/>
            <person name="Hamano K."/>
            <person name="Suezawa K."/>
            <person name="Otani M."/>
            <person name="Fukuda T."/>
            <person name="Manabe T."/>
            <person name="Gomi K."/>
            <person name="Tabuchi M."/>
            <person name="Akimitsu K."/>
            <person name="Kataoka I."/>
        </authorList>
    </citation>
    <scope>NUCLEOTIDE SEQUENCE [LARGE SCALE GENOMIC DNA]</scope>
    <source>
        <strain evidence="3">cv. Fuchu</strain>
    </source>
</reference>
<feature type="compositionally biased region" description="Polar residues" evidence="1">
    <location>
        <begin position="63"/>
        <end position="76"/>
    </location>
</feature>
<dbReference type="AlphaFoldDB" id="A0A7J0GGB2"/>
<dbReference type="Proteomes" id="UP000585474">
    <property type="component" value="Unassembled WGS sequence"/>
</dbReference>
<dbReference type="EMBL" id="BJWL01000021">
    <property type="protein sequence ID" value="GFZ09748.1"/>
    <property type="molecule type" value="Genomic_DNA"/>
</dbReference>
<dbReference type="OrthoDB" id="993660at2759"/>
<feature type="region of interest" description="Disordered" evidence="1">
    <location>
        <begin position="63"/>
        <end position="82"/>
    </location>
</feature>
<proteinExistence type="predicted"/>
<gene>
    <name evidence="2" type="ORF">Acr_21g0003470</name>
</gene>
<evidence type="ECO:0000313" key="3">
    <source>
        <dbReference type="Proteomes" id="UP000585474"/>
    </source>
</evidence>
<sequence length="181" mass="19775">MADEDESDVLLAASEDEKLDWYIRDVYGWRTTQLAELLANDQSSSAWQTGGGAIVQYGSNGISDNNGQGKQSLHRSTQGKHRGTWRIQSGTTAQGDALGYVQKFGQTRVVQPVQDVHREAQRKETKLIICAHKGRRDGAMITRKVMYFAAHPNGGAGHLDEKVQALLCRGAYTSVGSGVAR</sequence>
<accession>A0A7J0GGB2</accession>
<organism evidence="2 3">
    <name type="scientific">Actinidia rufa</name>
    <dbReference type="NCBI Taxonomy" id="165716"/>
    <lineage>
        <taxon>Eukaryota</taxon>
        <taxon>Viridiplantae</taxon>
        <taxon>Streptophyta</taxon>
        <taxon>Embryophyta</taxon>
        <taxon>Tracheophyta</taxon>
        <taxon>Spermatophyta</taxon>
        <taxon>Magnoliopsida</taxon>
        <taxon>eudicotyledons</taxon>
        <taxon>Gunneridae</taxon>
        <taxon>Pentapetalae</taxon>
        <taxon>asterids</taxon>
        <taxon>Ericales</taxon>
        <taxon>Actinidiaceae</taxon>
        <taxon>Actinidia</taxon>
    </lineage>
</organism>
<comment type="caution">
    <text evidence="2">The sequence shown here is derived from an EMBL/GenBank/DDBJ whole genome shotgun (WGS) entry which is preliminary data.</text>
</comment>
<name>A0A7J0GGB2_9ERIC</name>
<evidence type="ECO:0000256" key="1">
    <source>
        <dbReference type="SAM" id="MobiDB-lite"/>
    </source>
</evidence>
<keyword evidence="3" id="KW-1185">Reference proteome</keyword>
<evidence type="ECO:0000313" key="2">
    <source>
        <dbReference type="EMBL" id="GFZ09748.1"/>
    </source>
</evidence>